<accession>A0AAJ0CWV1</accession>
<keyword evidence="3" id="KW-1185">Reference proteome</keyword>
<dbReference type="AlphaFoldDB" id="A0AAJ0CWV1"/>
<dbReference type="InterPro" id="IPR040976">
    <property type="entry name" value="Pkinase_fungal"/>
</dbReference>
<name>A0AAJ0CWV1_9HYPO</name>
<protein>
    <recommendedName>
        <fullName evidence="1">Fungal-type protein kinase domain-containing protein</fullName>
    </recommendedName>
</protein>
<dbReference type="Pfam" id="PF17667">
    <property type="entry name" value="Pkinase_fungal"/>
    <property type="match status" value="1"/>
</dbReference>
<gene>
    <name evidence="2" type="ORF">QQS21_002064</name>
</gene>
<evidence type="ECO:0000313" key="2">
    <source>
        <dbReference type="EMBL" id="KAK2611958.1"/>
    </source>
</evidence>
<dbReference type="PANTHER" id="PTHR38248">
    <property type="entry name" value="FUNK1 6"/>
    <property type="match status" value="1"/>
</dbReference>
<reference evidence="2" key="1">
    <citation type="submission" date="2023-06" db="EMBL/GenBank/DDBJ databases">
        <title>Conoideocrella luteorostrata (Hypocreales: Clavicipitaceae), a potential biocontrol fungus for elongate hemlock scale in United States Christmas tree production areas.</title>
        <authorList>
            <person name="Barrett H."/>
            <person name="Lovett B."/>
            <person name="Macias A.M."/>
            <person name="Stajich J.E."/>
            <person name="Kasson M.T."/>
        </authorList>
    </citation>
    <scope>NUCLEOTIDE SEQUENCE</scope>
    <source>
        <strain evidence="2">ARSEF 14590</strain>
    </source>
</reference>
<organism evidence="2 3">
    <name type="scientific">Conoideocrella luteorostrata</name>
    <dbReference type="NCBI Taxonomy" id="1105319"/>
    <lineage>
        <taxon>Eukaryota</taxon>
        <taxon>Fungi</taxon>
        <taxon>Dikarya</taxon>
        <taxon>Ascomycota</taxon>
        <taxon>Pezizomycotina</taxon>
        <taxon>Sordariomycetes</taxon>
        <taxon>Hypocreomycetidae</taxon>
        <taxon>Hypocreales</taxon>
        <taxon>Clavicipitaceae</taxon>
        <taxon>Conoideocrella</taxon>
    </lineage>
</organism>
<feature type="domain" description="Fungal-type protein kinase" evidence="1">
    <location>
        <begin position="33"/>
        <end position="173"/>
    </location>
</feature>
<dbReference type="Proteomes" id="UP001251528">
    <property type="component" value="Unassembled WGS sequence"/>
</dbReference>
<sequence>MPNASDFCDRRSWDCVQVIGQFCRNDRVFIKKACNTFDILNDLADFLPLALSYQHMADEDLGKSSIIIDTDNYGKFIFLNGPSNDAFLRKLYIEDYPMATGEGIVGAGTTCYRAKVPDTDDWNCVLKFKWRWAGERPENELLNLAKEKCVWGAVSLDYYKELEDTAHRRRGIRWGFSEQDDHHID</sequence>
<comment type="caution">
    <text evidence="2">The sequence shown here is derived from an EMBL/GenBank/DDBJ whole genome shotgun (WGS) entry which is preliminary data.</text>
</comment>
<evidence type="ECO:0000313" key="3">
    <source>
        <dbReference type="Proteomes" id="UP001251528"/>
    </source>
</evidence>
<evidence type="ECO:0000259" key="1">
    <source>
        <dbReference type="Pfam" id="PF17667"/>
    </source>
</evidence>
<proteinExistence type="predicted"/>
<dbReference type="EMBL" id="JASWJB010000023">
    <property type="protein sequence ID" value="KAK2611958.1"/>
    <property type="molecule type" value="Genomic_DNA"/>
</dbReference>
<dbReference type="PANTHER" id="PTHR38248:SF2">
    <property type="entry name" value="FUNK1 11"/>
    <property type="match status" value="1"/>
</dbReference>